<feature type="chain" id="PRO_5001639504" evidence="3">
    <location>
        <begin position="23"/>
        <end position="208"/>
    </location>
</feature>
<evidence type="ECO:0000256" key="1">
    <source>
        <dbReference type="SAM" id="MobiDB-lite"/>
    </source>
</evidence>
<proteinExistence type="predicted"/>
<keyword evidence="2" id="KW-1133">Transmembrane helix</keyword>
<evidence type="ECO:0000313" key="5">
    <source>
        <dbReference type="Proteomes" id="UP000027138"/>
    </source>
</evidence>
<reference evidence="4 5" key="1">
    <citation type="journal article" date="2014" name="PLoS ONE">
        <title>Global Analysis of Gene Expression Profiles in Physic Nut (Jatropha curcas L.) Seedlings Exposed to Salt Stress.</title>
        <authorList>
            <person name="Zhang L."/>
            <person name="Zhang C."/>
            <person name="Wu P."/>
            <person name="Chen Y."/>
            <person name="Li M."/>
            <person name="Jiang H."/>
            <person name="Wu G."/>
        </authorList>
    </citation>
    <scope>NUCLEOTIDE SEQUENCE [LARGE SCALE GENOMIC DNA]</scope>
    <source>
        <strain evidence="5">cv. GZQX0401</strain>
        <tissue evidence="4">Young leaves</tissue>
    </source>
</reference>
<keyword evidence="2" id="KW-0472">Membrane</keyword>
<dbReference type="AlphaFoldDB" id="A0A067KFC4"/>
<dbReference type="OrthoDB" id="1107534at2759"/>
<feature type="transmembrane region" description="Helical" evidence="2">
    <location>
        <begin position="99"/>
        <end position="124"/>
    </location>
</feature>
<evidence type="ECO:0000256" key="2">
    <source>
        <dbReference type="SAM" id="Phobius"/>
    </source>
</evidence>
<keyword evidence="2" id="KW-0812">Transmembrane</keyword>
<dbReference type="EMBL" id="KK914502">
    <property type="protein sequence ID" value="KDP34931.1"/>
    <property type="molecule type" value="Genomic_DNA"/>
</dbReference>
<organism evidence="4 5">
    <name type="scientific">Jatropha curcas</name>
    <name type="common">Barbados nut</name>
    <dbReference type="NCBI Taxonomy" id="180498"/>
    <lineage>
        <taxon>Eukaryota</taxon>
        <taxon>Viridiplantae</taxon>
        <taxon>Streptophyta</taxon>
        <taxon>Embryophyta</taxon>
        <taxon>Tracheophyta</taxon>
        <taxon>Spermatophyta</taxon>
        <taxon>Magnoliopsida</taxon>
        <taxon>eudicotyledons</taxon>
        <taxon>Gunneridae</taxon>
        <taxon>Pentapetalae</taxon>
        <taxon>rosids</taxon>
        <taxon>fabids</taxon>
        <taxon>Malpighiales</taxon>
        <taxon>Euphorbiaceae</taxon>
        <taxon>Crotonoideae</taxon>
        <taxon>Jatropheae</taxon>
        <taxon>Jatropha</taxon>
    </lineage>
</organism>
<dbReference type="PANTHER" id="PTHR37189:SF4">
    <property type="entry name" value="TRANSMEMBRANE PROTEIN"/>
    <property type="match status" value="1"/>
</dbReference>
<feature type="signal peptide" evidence="3">
    <location>
        <begin position="1"/>
        <end position="22"/>
    </location>
</feature>
<dbReference type="PANTHER" id="PTHR37189">
    <property type="entry name" value="CONCANAVALIN A-LIKE LECTIN/GLUCANASE DOMAIN-CONTAINING PROTEIN-RELATED"/>
    <property type="match status" value="1"/>
</dbReference>
<gene>
    <name evidence="4" type="ORF">JCGZ_09219</name>
</gene>
<protein>
    <submittedName>
        <fullName evidence="4">Uncharacterized protein</fullName>
    </submittedName>
</protein>
<keyword evidence="3" id="KW-0732">Signal</keyword>
<sequence length="208" mass="21703">MEMASYFPVIAIMIMILGGSKGRELRPSYHGLDYQSTPPSGEKLPPEVKEFFGSSSAPTSKSSSNVALPKAMNSNDTAWWNRVAGENGGSKGGDRLRHVLLVASLACGVTGAALLVASAFIYFVKHKKRQTPPSIENNTNKAIVIQLGHGSGTGGSGSRFSGTGIEPYRTGSGSGLEPSGSGSGFGSDPITKPMVPIGFPANRIILTF</sequence>
<feature type="region of interest" description="Disordered" evidence="1">
    <location>
        <begin position="152"/>
        <end position="188"/>
    </location>
</feature>
<keyword evidence="5" id="KW-1185">Reference proteome</keyword>
<evidence type="ECO:0000256" key="3">
    <source>
        <dbReference type="SAM" id="SignalP"/>
    </source>
</evidence>
<dbReference type="Proteomes" id="UP000027138">
    <property type="component" value="Unassembled WGS sequence"/>
</dbReference>
<name>A0A067KFC4_JATCU</name>
<accession>A0A067KFC4</accession>
<evidence type="ECO:0000313" key="4">
    <source>
        <dbReference type="EMBL" id="KDP34931.1"/>
    </source>
</evidence>